<organism evidence="2">
    <name type="scientific">Nicotiana tabacum</name>
    <name type="common">Common tobacco</name>
    <dbReference type="NCBI Taxonomy" id="4097"/>
    <lineage>
        <taxon>Eukaryota</taxon>
        <taxon>Viridiplantae</taxon>
        <taxon>Streptophyta</taxon>
        <taxon>Embryophyta</taxon>
        <taxon>Tracheophyta</taxon>
        <taxon>Spermatophyta</taxon>
        <taxon>Magnoliopsida</taxon>
        <taxon>eudicotyledons</taxon>
        <taxon>Gunneridae</taxon>
        <taxon>Pentapetalae</taxon>
        <taxon>asterids</taxon>
        <taxon>lamiids</taxon>
        <taxon>Solanales</taxon>
        <taxon>Solanaceae</taxon>
        <taxon>Nicotianoideae</taxon>
        <taxon>Nicotianeae</taxon>
        <taxon>Nicotiana</taxon>
    </lineage>
</organism>
<dbReference type="PaxDb" id="4097-A0A1S4DPE7"/>
<dbReference type="PANTHER" id="PTHR46701:SF6">
    <property type="entry name" value="GLYCOSYLTRANSFERASE FAMILY 92 PROTEIN"/>
    <property type="match status" value="1"/>
</dbReference>
<dbReference type="KEGG" id="nta:107832004"/>
<evidence type="ECO:0000256" key="1">
    <source>
        <dbReference type="SAM" id="MobiDB-lite"/>
    </source>
</evidence>
<dbReference type="GO" id="GO:0030244">
    <property type="term" value="P:cellulose biosynthetic process"/>
    <property type="evidence" value="ECO:0007669"/>
    <property type="project" value="InterPro"/>
</dbReference>
<dbReference type="OrthoDB" id="1929791at2759"/>
<dbReference type="GO" id="GO:0009737">
    <property type="term" value="P:response to abscisic acid"/>
    <property type="evidence" value="ECO:0007669"/>
    <property type="project" value="InterPro"/>
</dbReference>
<proteinExistence type="predicted"/>
<dbReference type="PANTHER" id="PTHR46701">
    <property type="entry name" value="GLYCOSYLTRANSFERASE-LIKE KOBITO 1"/>
    <property type="match status" value="1"/>
</dbReference>
<dbReference type="AlphaFoldDB" id="A0A1S4DPE7"/>
<dbReference type="InterPro" id="IPR044224">
    <property type="entry name" value="KOBITO1-like"/>
</dbReference>
<gene>
    <name evidence="2" type="primary">LOC107832004</name>
</gene>
<name>A0A1S4DPE7_TOBAC</name>
<protein>
    <submittedName>
        <fullName evidence="2">Glycosyltransferase-like KOBITO 1</fullName>
    </submittedName>
</protein>
<accession>A0A1S4DPE7</accession>
<sequence>MAGLYHTSAFVSRLLFLLTVLSVSLAAFAFVLQWRGGLPDPSTRWAPDDDPTEFHGMGGSKPVRLSDSSLSGCENILGQSRMPSFPYFKDWKFNLESSSGSDLKPKISITTSTSAGLEQILPWLFYHKVIGVTNFFLFVEGKAASPNVSKVLESIQGVKVIYRTRELEDVQAKSRIWNETWLAGFFYQPCNYELFAFIIASTVTEEEMFQWYREHVVWTDKALIRKLIKKGILTRIYTPMVIIQGLKESGVFASVVASAHRNIIKEESLSSTGNRNDSRYPHITDTFPRKMGRILEPQATARKFLEFSETDRQAISPQSPPGMDGIHLHKIPSVHNSS</sequence>
<evidence type="ECO:0000313" key="2">
    <source>
        <dbReference type="RefSeq" id="XP_016515293.1"/>
    </source>
</evidence>
<dbReference type="STRING" id="4097.A0A1S4DPE7"/>
<feature type="region of interest" description="Disordered" evidence="1">
    <location>
        <begin position="311"/>
        <end position="338"/>
    </location>
</feature>
<reference evidence="2" key="1">
    <citation type="submission" date="2025-08" db="UniProtKB">
        <authorList>
            <consortium name="RefSeq"/>
        </authorList>
    </citation>
    <scope>IDENTIFICATION</scope>
</reference>
<dbReference type="RefSeq" id="XP_016515293.1">
    <property type="nucleotide sequence ID" value="XM_016659807.1"/>
</dbReference>